<dbReference type="Gene3D" id="3.90.180.10">
    <property type="entry name" value="Medium-chain alcohol dehydrogenases, catalytic domain"/>
    <property type="match status" value="1"/>
</dbReference>
<reference evidence="6 7" key="1">
    <citation type="journal article" date="2016" name="Sci. Rep.">
        <title>Peltaster fructicola genome reveals evolution from an invasive phytopathogen to an ectophytic parasite.</title>
        <authorList>
            <person name="Xu C."/>
            <person name="Chen H."/>
            <person name="Gleason M.L."/>
            <person name="Xu J.R."/>
            <person name="Liu H."/>
            <person name="Zhang R."/>
            <person name="Sun G."/>
        </authorList>
    </citation>
    <scope>NUCLEOTIDE SEQUENCE [LARGE SCALE GENOMIC DNA]</scope>
    <source>
        <strain evidence="6 7">LNHT1506</strain>
    </source>
</reference>
<evidence type="ECO:0000259" key="5">
    <source>
        <dbReference type="SMART" id="SM00829"/>
    </source>
</evidence>
<evidence type="ECO:0000256" key="4">
    <source>
        <dbReference type="ARBA" id="ARBA00023002"/>
    </source>
</evidence>
<name>A0A6H0XQA1_9PEZI</name>
<dbReference type="InterPro" id="IPR047122">
    <property type="entry name" value="Trans-enoyl_RdTase-like"/>
</dbReference>
<sequence>MATDEVTQLPRQQRALVATGPGTIALKSAKIPFLEPDQVLVKTAAVALNPSDHKLLDQSTTIGAISGADFAGTIVAIGEDVPAGKWKVGDAVFGVVFGSNPGNPGNGAFAQYVAATADLCIRVPPGVDFTTAASLGMSIMTVGLVFRSLGLDLPKPAEEQDKVVLVYGGATATGTIALQILRLAGYTPITTCSPKNYELVKDRGAEAAFDYNDTDCGEAIRSFTGDSLHYVLDCIGSATTLTLCQGVLADAGGRYTSLEAYPRNLAIRRRHVKHDWVLGWTMFGKEVCLAGAYYRPALPADREFAAHWASLIEEPLESGQIRAHPLQVHYGGLAAVIPRLAQLRGPD</sequence>
<dbReference type="SUPFAM" id="SSF50129">
    <property type="entry name" value="GroES-like"/>
    <property type="match status" value="1"/>
</dbReference>
<dbReference type="SUPFAM" id="SSF51735">
    <property type="entry name" value="NAD(P)-binding Rossmann-fold domains"/>
    <property type="match status" value="1"/>
</dbReference>
<proteinExistence type="inferred from homology"/>
<evidence type="ECO:0000313" key="7">
    <source>
        <dbReference type="Proteomes" id="UP000503462"/>
    </source>
</evidence>
<evidence type="ECO:0000256" key="3">
    <source>
        <dbReference type="ARBA" id="ARBA00022857"/>
    </source>
</evidence>
<comment type="similarity">
    <text evidence="1">Belongs to the zinc-containing alcohol dehydrogenase family.</text>
</comment>
<comment type="subunit">
    <text evidence="2">Monomer.</text>
</comment>
<evidence type="ECO:0000313" key="6">
    <source>
        <dbReference type="EMBL" id="QIW96913.1"/>
    </source>
</evidence>
<dbReference type="InterPro" id="IPR011032">
    <property type="entry name" value="GroES-like_sf"/>
</dbReference>
<dbReference type="PANTHER" id="PTHR45348">
    <property type="entry name" value="HYPOTHETICAL OXIDOREDUCTASE (EUROFUNG)"/>
    <property type="match status" value="1"/>
</dbReference>
<dbReference type="InterPro" id="IPR013149">
    <property type="entry name" value="ADH-like_C"/>
</dbReference>
<dbReference type="EMBL" id="CP051140">
    <property type="protein sequence ID" value="QIW96913.1"/>
    <property type="molecule type" value="Genomic_DNA"/>
</dbReference>
<dbReference type="Pfam" id="PF00107">
    <property type="entry name" value="ADH_zinc_N"/>
    <property type="match status" value="1"/>
</dbReference>
<dbReference type="AlphaFoldDB" id="A0A6H0XQA1"/>
<dbReference type="InterPro" id="IPR013154">
    <property type="entry name" value="ADH-like_N"/>
</dbReference>
<dbReference type="InterPro" id="IPR036291">
    <property type="entry name" value="NAD(P)-bd_dom_sf"/>
</dbReference>
<gene>
    <name evidence="6" type="ORF">AMS68_002431</name>
</gene>
<keyword evidence="3" id="KW-0521">NADP</keyword>
<dbReference type="PANTHER" id="PTHR45348:SF6">
    <property type="entry name" value="TRANS-ENOYL REDUCTASE APDC"/>
    <property type="match status" value="1"/>
</dbReference>
<evidence type="ECO:0000256" key="2">
    <source>
        <dbReference type="ARBA" id="ARBA00011245"/>
    </source>
</evidence>
<dbReference type="GO" id="GO:0016651">
    <property type="term" value="F:oxidoreductase activity, acting on NAD(P)H"/>
    <property type="evidence" value="ECO:0007669"/>
    <property type="project" value="InterPro"/>
</dbReference>
<dbReference type="Proteomes" id="UP000503462">
    <property type="component" value="Chromosome 2"/>
</dbReference>
<dbReference type="OrthoDB" id="48317at2759"/>
<dbReference type="Pfam" id="PF08240">
    <property type="entry name" value="ADH_N"/>
    <property type="match status" value="1"/>
</dbReference>
<dbReference type="CDD" id="cd08249">
    <property type="entry name" value="enoyl_reductase_like"/>
    <property type="match status" value="1"/>
</dbReference>
<feature type="domain" description="Enoyl reductase (ER)" evidence="5">
    <location>
        <begin position="20"/>
        <end position="337"/>
    </location>
</feature>
<keyword evidence="4" id="KW-0560">Oxidoreductase</keyword>
<evidence type="ECO:0000256" key="1">
    <source>
        <dbReference type="ARBA" id="ARBA00008072"/>
    </source>
</evidence>
<dbReference type="Gene3D" id="3.40.50.720">
    <property type="entry name" value="NAD(P)-binding Rossmann-like Domain"/>
    <property type="match status" value="1"/>
</dbReference>
<dbReference type="SMART" id="SM00829">
    <property type="entry name" value="PKS_ER"/>
    <property type="match status" value="1"/>
</dbReference>
<protein>
    <recommendedName>
        <fullName evidence="5">Enoyl reductase (ER) domain-containing protein</fullName>
    </recommendedName>
</protein>
<dbReference type="InterPro" id="IPR020843">
    <property type="entry name" value="ER"/>
</dbReference>
<organism evidence="6 7">
    <name type="scientific">Peltaster fructicola</name>
    <dbReference type="NCBI Taxonomy" id="286661"/>
    <lineage>
        <taxon>Eukaryota</taxon>
        <taxon>Fungi</taxon>
        <taxon>Dikarya</taxon>
        <taxon>Ascomycota</taxon>
        <taxon>Pezizomycotina</taxon>
        <taxon>Dothideomycetes</taxon>
        <taxon>Dothideomycetes incertae sedis</taxon>
        <taxon>Peltaster</taxon>
    </lineage>
</organism>
<accession>A0A6H0XQA1</accession>
<keyword evidence="7" id="KW-1185">Reference proteome</keyword>